<keyword evidence="3" id="KW-1185">Reference proteome</keyword>
<comment type="caution">
    <text evidence="2">The sequence shown here is derived from an EMBL/GenBank/DDBJ whole genome shotgun (WGS) entry which is preliminary data.</text>
</comment>
<organism evidence="2 3">
    <name type="scientific">Chitinophaga defluvii</name>
    <dbReference type="NCBI Taxonomy" id="3163343"/>
    <lineage>
        <taxon>Bacteria</taxon>
        <taxon>Pseudomonadati</taxon>
        <taxon>Bacteroidota</taxon>
        <taxon>Chitinophagia</taxon>
        <taxon>Chitinophagales</taxon>
        <taxon>Chitinophagaceae</taxon>
        <taxon>Chitinophaga</taxon>
    </lineage>
</organism>
<keyword evidence="1" id="KW-0472">Membrane</keyword>
<keyword evidence="1" id="KW-1133">Transmembrane helix</keyword>
<protein>
    <submittedName>
        <fullName evidence="2">Uncharacterized protein</fullName>
    </submittedName>
</protein>
<feature type="transmembrane region" description="Helical" evidence="1">
    <location>
        <begin position="22"/>
        <end position="45"/>
    </location>
</feature>
<evidence type="ECO:0000313" key="2">
    <source>
        <dbReference type="EMBL" id="MET6996758.1"/>
    </source>
</evidence>
<accession>A0ABV2T169</accession>
<keyword evidence="1" id="KW-0812">Transmembrane</keyword>
<proteinExistence type="predicted"/>
<gene>
    <name evidence="2" type="ORF">ABR189_05245</name>
</gene>
<reference evidence="2 3" key="1">
    <citation type="submission" date="2024-06" db="EMBL/GenBank/DDBJ databases">
        <title>Chitinophaga defluvii sp. nov., isolated from municipal sewage.</title>
        <authorList>
            <person name="Zhang L."/>
        </authorList>
    </citation>
    <scope>NUCLEOTIDE SEQUENCE [LARGE SCALE GENOMIC DNA]</scope>
    <source>
        <strain evidence="2 3">H8</strain>
    </source>
</reference>
<name>A0ABV2T169_9BACT</name>
<dbReference type="Proteomes" id="UP001549749">
    <property type="component" value="Unassembled WGS sequence"/>
</dbReference>
<evidence type="ECO:0000313" key="3">
    <source>
        <dbReference type="Proteomes" id="UP001549749"/>
    </source>
</evidence>
<dbReference type="EMBL" id="JBEXAC010000001">
    <property type="protein sequence ID" value="MET6996758.1"/>
    <property type="molecule type" value="Genomic_DNA"/>
</dbReference>
<evidence type="ECO:0000256" key="1">
    <source>
        <dbReference type="SAM" id="Phobius"/>
    </source>
</evidence>
<sequence>MQYQLSNPHVHYQMLLYRIAEWGIAFLLMMGLSPVLKELLLYFLVKLYEYLIQYQYFS</sequence>
<dbReference type="RefSeq" id="WP_354659399.1">
    <property type="nucleotide sequence ID" value="NZ_JBEXAC010000001.1"/>
</dbReference>